<feature type="coiled-coil region" evidence="1">
    <location>
        <begin position="3"/>
        <end position="30"/>
    </location>
</feature>
<feature type="coiled-coil region" evidence="1">
    <location>
        <begin position="59"/>
        <end position="141"/>
    </location>
</feature>
<dbReference type="InParanoid" id="A2DEX4"/>
<dbReference type="OrthoDB" id="10262090at2759"/>
<dbReference type="EMBL" id="DS113193">
    <property type="protein sequence ID" value="EAY20966.1"/>
    <property type="molecule type" value="Genomic_DNA"/>
</dbReference>
<dbReference type="SMR" id="A2DEX4"/>
<dbReference type="RefSeq" id="XP_001581952.1">
    <property type="nucleotide sequence ID" value="XM_001581902.1"/>
</dbReference>
<dbReference type="VEuPathDB" id="TrichDB:TVAG_172230"/>
<evidence type="ECO:0000313" key="3">
    <source>
        <dbReference type="EMBL" id="EAY20966.1"/>
    </source>
</evidence>
<evidence type="ECO:0000256" key="2">
    <source>
        <dbReference type="SAM" id="MobiDB-lite"/>
    </source>
</evidence>
<dbReference type="KEGG" id="tva:5466513"/>
<name>A2DEX4_TRIV3</name>
<proteinExistence type="predicted"/>
<accession>A2DEX4</accession>
<reference evidence="3" key="2">
    <citation type="journal article" date="2007" name="Science">
        <title>Draft genome sequence of the sexually transmitted pathogen Trichomonas vaginalis.</title>
        <authorList>
            <person name="Carlton J.M."/>
            <person name="Hirt R.P."/>
            <person name="Silva J.C."/>
            <person name="Delcher A.L."/>
            <person name="Schatz M."/>
            <person name="Zhao Q."/>
            <person name="Wortman J.R."/>
            <person name="Bidwell S.L."/>
            <person name="Alsmark U.C.M."/>
            <person name="Besteiro S."/>
            <person name="Sicheritz-Ponten T."/>
            <person name="Noel C.J."/>
            <person name="Dacks J.B."/>
            <person name="Foster P.G."/>
            <person name="Simillion C."/>
            <person name="Van de Peer Y."/>
            <person name="Miranda-Saavedra D."/>
            <person name="Barton G.J."/>
            <person name="Westrop G.D."/>
            <person name="Mueller S."/>
            <person name="Dessi D."/>
            <person name="Fiori P.L."/>
            <person name="Ren Q."/>
            <person name="Paulsen I."/>
            <person name="Zhang H."/>
            <person name="Bastida-Corcuera F.D."/>
            <person name="Simoes-Barbosa A."/>
            <person name="Brown M.T."/>
            <person name="Hayes R.D."/>
            <person name="Mukherjee M."/>
            <person name="Okumura C.Y."/>
            <person name="Schneider R."/>
            <person name="Smith A.J."/>
            <person name="Vanacova S."/>
            <person name="Villalvazo M."/>
            <person name="Haas B.J."/>
            <person name="Pertea M."/>
            <person name="Feldblyum T.V."/>
            <person name="Utterback T.R."/>
            <person name="Shu C.L."/>
            <person name="Osoegawa K."/>
            <person name="de Jong P.J."/>
            <person name="Hrdy I."/>
            <person name="Horvathova L."/>
            <person name="Zubacova Z."/>
            <person name="Dolezal P."/>
            <person name="Malik S.B."/>
            <person name="Logsdon J.M. Jr."/>
            <person name="Henze K."/>
            <person name="Gupta A."/>
            <person name="Wang C.C."/>
            <person name="Dunne R.L."/>
            <person name="Upcroft J.A."/>
            <person name="Upcroft P."/>
            <person name="White O."/>
            <person name="Salzberg S.L."/>
            <person name="Tang P."/>
            <person name="Chiu C.-H."/>
            <person name="Lee Y.-S."/>
            <person name="Embley T.M."/>
            <person name="Coombs G.H."/>
            <person name="Mottram J.C."/>
            <person name="Tachezy J."/>
            <person name="Fraser-Liggett C.M."/>
            <person name="Johnson P.J."/>
        </authorList>
    </citation>
    <scope>NUCLEOTIDE SEQUENCE [LARGE SCALE GENOMIC DNA]</scope>
    <source>
        <strain evidence="3">G3</strain>
    </source>
</reference>
<keyword evidence="4" id="KW-1185">Reference proteome</keyword>
<dbReference type="VEuPathDB" id="TrichDB:TVAGG3_0530770"/>
<organism evidence="3 4">
    <name type="scientific">Trichomonas vaginalis (strain ATCC PRA-98 / G3)</name>
    <dbReference type="NCBI Taxonomy" id="412133"/>
    <lineage>
        <taxon>Eukaryota</taxon>
        <taxon>Metamonada</taxon>
        <taxon>Parabasalia</taxon>
        <taxon>Trichomonadida</taxon>
        <taxon>Trichomonadidae</taxon>
        <taxon>Trichomonas</taxon>
    </lineage>
</organism>
<sequence>MDIESLQAQLEKVQEELSQKETKIIKLKGLLTKSMRSDKSREAQITALQLDLSDRDRHIESLNKELEEHRNFSNKQSERINQLEGELNDLTMRLQSGVGSEAAQKRNERMKQMLEKSNMLYAELETKYHKVCDELEQEKAKNRKISRPKHVIILKKHAVTLNEDNTYSIGEPQSVYPSGVTITDTTKESAPSDKHNPSSSAQSSDANVLKIYLKRVLLEFFIGDSQTQTRLIPVILSLLDCSNDQVIAAQRSFAEGRQLISKAAAALNI</sequence>
<feature type="region of interest" description="Disordered" evidence="2">
    <location>
        <begin position="181"/>
        <end position="202"/>
    </location>
</feature>
<evidence type="ECO:0000313" key="4">
    <source>
        <dbReference type="Proteomes" id="UP000001542"/>
    </source>
</evidence>
<gene>
    <name evidence="3" type="ORF">TVAG_172230</name>
</gene>
<keyword evidence="1" id="KW-0175">Coiled coil</keyword>
<dbReference type="Proteomes" id="UP000001542">
    <property type="component" value="Unassembled WGS sequence"/>
</dbReference>
<reference evidence="3" key="1">
    <citation type="submission" date="2006-10" db="EMBL/GenBank/DDBJ databases">
        <authorList>
            <person name="Amadeo P."/>
            <person name="Zhao Q."/>
            <person name="Wortman J."/>
            <person name="Fraser-Liggett C."/>
            <person name="Carlton J."/>
        </authorList>
    </citation>
    <scope>NUCLEOTIDE SEQUENCE</scope>
    <source>
        <strain evidence="3">G3</strain>
    </source>
</reference>
<evidence type="ECO:0000256" key="1">
    <source>
        <dbReference type="SAM" id="Coils"/>
    </source>
</evidence>
<protein>
    <submittedName>
        <fullName evidence="3">Uncharacterized protein</fullName>
    </submittedName>
</protein>
<feature type="compositionally biased region" description="Basic and acidic residues" evidence="2">
    <location>
        <begin position="185"/>
        <end position="196"/>
    </location>
</feature>
<dbReference type="AlphaFoldDB" id="A2DEX4"/>